<feature type="coiled-coil region" evidence="1">
    <location>
        <begin position="137"/>
        <end position="164"/>
    </location>
</feature>
<dbReference type="InterPro" id="IPR000727">
    <property type="entry name" value="T_SNARE_dom"/>
</dbReference>
<evidence type="ECO:0000259" key="3">
    <source>
        <dbReference type="PROSITE" id="PS50192"/>
    </source>
</evidence>
<accession>A0A7S1PHM3</accession>
<dbReference type="Gene3D" id="1.20.5.110">
    <property type="match status" value="1"/>
</dbReference>
<protein>
    <recommendedName>
        <fullName evidence="3">t-SNARE coiled-coil homology domain-containing protein</fullName>
    </recommendedName>
</protein>
<keyword evidence="1" id="KW-0175">Coiled coil</keyword>
<feature type="region of interest" description="Disordered" evidence="2">
    <location>
        <begin position="97"/>
        <end position="135"/>
    </location>
</feature>
<name>A0A7S1PHM3_9EUKA</name>
<gene>
    <name evidence="4" type="ORF">PCOS0759_LOCUS8436</name>
</gene>
<feature type="compositionally biased region" description="Basic and acidic residues" evidence="2">
    <location>
        <begin position="97"/>
        <end position="125"/>
    </location>
</feature>
<evidence type="ECO:0000313" key="4">
    <source>
        <dbReference type="EMBL" id="CAD9085182.1"/>
    </source>
</evidence>
<evidence type="ECO:0000256" key="1">
    <source>
        <dbReference type="SAM" id="Coils"/>
    </source>
</evidence>
<feature type="compositionally biased region" description="Low complexity" evidence="2">
    <location>
        <begin position="126"/>
        <end position="135"/>
    </location>
</feature>
<organism evidence="4">
    <name type="scientific">Percolomonas cosmopolitus</name>
    <dbReference type="NCBI Taxonomy" id="63605"/>
    <lineage>
        <taxon>Eukaryota</taxon>
        <taxon>Discoba</taxon>
        <taxon>Heterolobosea</taxon>
        <taxon>Tetramitia</taxon>
        <taxon>Eutetramitia</taxon>
        <taxon>Percolomonadidae</taxon>
        <taxon>Percolomonas</taxon>
    </lineage>
</organism>
<feature type="region of interest" description="Disordered" evidence="2">
    <location>
        <begin position="292"/>
        <end position="313"/>
    </location>
</feature>
<sequence length="313" mass="34717">MTEQNLAPLLSSLESQIQDPNTSLHTLKFNISPTLNHLKDDLQRRMKRMMRRRKSSQAQHEDQEIYRVEKYLRDVDALIGMLKTKMDTSDADLTEFLRRDENGNSDSFKSRREGDGGVMSRRDADNTTTTTTTTTDNNQLLQQNDESQQNLLLLEQEAKHHTDESLDAEEIHYLRENVRELLDISTTMQDSLQEQEKQLETISDNIEKATVQVEKGVLDQKTVVRGATLGLVVGGVALGGALGGPVGAYFGYQAAALGIGAAVGLGAGSVTGAMSGYGVGRFRTWVSGTNKKTRTEKKKDELDHALDNDESRS</sequence>
<dbReference type="SUPFAM" id="SSF58038">
    <property type="entry name" value="SNARE fusion complex"/>
    <property type="match status" value="1"/>
</dbReference>
<feature type="compositionally biased region" description="Basic and acidic residues" evidence="2">
    <location>
        <begin position="297"/>
        <end position="313"/>
    </location>
</feature>
<dbReference type="PROSITE" id="PS50192">
    <property type="entry name" value="T_SNARE"/>
    <property type="match status" value="1"/>
</dbReference>
<proteinExistence type="predicted"/>
<evidence type="ECO:0000256" key="2">
    <source>
        <dbReference type="SAM" id="MobiDB-lite"/>
    </source>
</evidence>
<dbReference type="AlphaFoldDB" id="A0A7S1PHM3"/>
<feature type="domain" description="T-SNARE coiled-coil homology" evidence="3">
    <location>
        <begin position="161"/>
        <end position="223"/>
    </location>
</feature>
<dbReference type="EMBL" id="HBGD01010281">
    <property type="protein sequence ID" value="CAD9085182.1"/>
    <property type="molecule type" value="Transcribed_RNA"/>
</dbReference>
<reference evidence="4" key="1">
    <citation type="submission" date="2021-01" db="EMBL/GenBank/DDBJ databases">
        <authorList>
            <person name="Corre E."/>
            <person name="Pelletier E."/>
            <person name="Niang G."/>
            <person name="Scheremetjew M."/>
            <person name="Finn R."/>
            <person name="Kale V."/>
            <person name="Holt S."/>
            <person name="Cochrane G."/>
            <person name="Meng A."/>
            <person name="Brown T."/>
            <person name="Cohen L."/>
        </authorList>
    </citation>
    <scope>NUCLEOTIDE SEQUENCE</scope>
    <source>
        <strain evidence="4">WS</strain>
    </source>
</reference>